<dbReference type="InterPro" id="IPR011009">
    <property type="entry name" value="Kinase-like_dom_sf"/>
</dbReference>
<gene>
    <name evidence="8" type="ORF">N0B51_10455</name>
</gene>
<comment type="caution">
    <text evidence="8">The sequence shown here is derived from an EMBL/GenBank/DDBJ whole genome shotgun (WGS) entry which is preliminary data.</text>
</comment>
<sequence>MTDNDKSNDGHRASFGPTRGEDGSKNGGPASRASPKGNLGEAAAPQWSQPAPPSRAGPGEIGVGETLIGRFRLSKLMARGRTGEVFEAEDIEASGQRVAIKVFSSDLARDDSVRTQIANATSTLTRIEHEAIVAYREAAFDPWGRPFVVMEFIDGPSVEERLGNIWLSDEQFSAMAIHLASGLGVAHRLGMVHRGIAPDSILLAGGDPMRCKIIDFAIAAAEPEDGFVGKFKYVAPEQLGEYDGQIGPWTDLYSLALTLLAIASGRDVDMGDSIAEAVRKRLWLPDLAAIPSRYRLAFERALHPEPAMRPRSMDDFINLLKEVRTRGGTSSASTDAHELPAQSPLPSAGTGASSGAVSQAPLTGRRIPKWALIGSAAAIFLVATVLVVMLATGGDVGLRKGDKSGIDSATPEIAALATSLANRQPCAWLTFEPATGKGPQFVGGAGNRSDAQSAIMLGLADAQAGGGSVGWDEVVSFDQSLCGAIDALRQFRANDDLVTSPKRTYVAAEKDMILSDEYSLGQGMWTQPLLRVGGLQPDEDLILLVIEAGSKMQPLFSGREAGEGVVQLLSGTVTQDGFEVPYPAKLEQPPKEGYGIAVVAGKGPFPVDLFGDANDSSPRVPLDAGWPDRFGRAARAHGWRTDIFWFSVTDGSTG</sequence>
<evidence type="ECO:0000256" key="1">
    <source>
        <dbReference type="ARBA" id="ARBA00022679"/>
    </source>
</evidence>
<keyword evidence="2" id="KW-0547">Nucleotide-binding</keyword>
<keyword evidence="6" id="KW-0812">Transmembrane</keyword>
<dbReference type="PANTHER" id="PTHR43289:SF34">
    <property type="entry name" value="SERINE_THREONINE-PROTEIN KINASE YBDM-RELATED"/>
    <property type="match status" value="1"/>
</dbReference>
<feature type="compositionally biased region" description="Basic and acidic residues" evidence="5">
    <location>
        <begin position="1"/>
        <end position="12"/>
    </location>
</feature>
<evidence type="ECO:0000256" key="6">
    <source>
        <dbReference type="SAM" id="Phobius"/>
    </source>
</evidence>
<evidence type="ECO:0000313" key="8">
    <source>
        <dbReference type="EMBL" id="MCT2559399.1"/>
    </source>
</evidence>
<keyword evidence="9" id="KW-1185">Reference proteome</keyword>
<dbReference type="InterPro" id="IPR000719">
    <property type="entry name" value="Prot_kinase_dom"/>
</dbReference>
<accession>A0A9X3AL83</accession>
<dbReference type="Proteomes" id="UP001142648">
    <property type="component" value="Unassembled WGS sequence"/>
</dbReference>
<proteinExistence type="predicted"/>
<feature type="region of interest" description="Disordered" evidence="5">
    <location>
        <begin position="328"/>
        <end position="358"/>
    </location>
</feature>
<evidence type="ECO:0000256" key="5">
    <source>
        <dbReference type="SAM" id="MobiDB-lite"/>
    </source>
</evidence>
<keyword evidence="1" id="KW-0808">Transferase</keyword>
<dbReference type="PANTHER" id="PTHR43289">
    <property type="entry name" value="MITOGEN-ACTIVATED PROTEIN KINASE KINASE KINASE 20-RELATED"/>
    <property type="match status" value="1"/>
</dbReference>
<feature type="domain" description="Protein kinase" evidence="7">
    <location>
        <begin position="71"/>
        <end position="320"/>
    </location>
</feature>
<dbReference type="SUPFAM" id="SSF56112">
    <property type="entry name" value="Protein kinase-like (PK-like)"/>
    <property type="match status" value="1"/>
</dbReference>
<dbReference type="Gene3D" id="3.30.200.20">
    <property type="entry name" value="Phosphorylase Kinase, domain 1"/>
    <property type="match status" value="1"/>
</dbReference>
<dbReference type="GO" id="GO:0004674">
    <property type="term" value="F:protein serine/threonine kinase activity"/>
    <property type="evidence" value="ECO:0007669"/>
    <property type="project" value="UniProtKB-KW"/>
</dbReference>
<keyword evidence="3 8" id="KW-0418">Kinase</keyword>
<keyword evidence="4" id="KW-0067">ATP-binding</keyword>
<evidence type="ECO:0000313" key="9">
    <source>
        <dbReference type="Proteomes" id="UP001142648"/>
    </source>
</evidence>
<evidence type="ECO:0000256" key="4">
    <source>
        <dbReference type="ARBA" id="ARBA00022840"/>
    </source>
</evidence>
<evidence type="ECO:0000259" key="7">
    <source>
        <dbReference type="PROSITE" id="PS50011"/>
    </source>
</evidence>
<dbReference type="AlphaFoldDB" id="A0A9X3AL83"/>
<dbReference type="EMBL" id="JAOAMV010000005">
    <property type="protein sequence ID" value="MCT2559399.1"/>
    <property type="molecule type" value="Genomic_DNA"/>
</dbReference>
<keyword evidence="6" id="KW-1133">Transmembrane helix</keyword>
<keyword evidence="8" id="KW-0723">Serine/threonine-protein kinase</keyword>
<dbReference type="Pfam" id="PF00069">
    <property type="entry name" value="Pkinase"/>
    <property type="match status" value="1"/>
</dbReference>
<dbReference type="CDD" id="cd14014">
    <property type="entry name" value="STKc_PknB_like"/>
    <property type="match status" value="1"/>
</dbReference>
<organism evidence="8 9">
    <name type="scientific">Tsuneonella litorea</name>
    <dbReference type="NCBI Taxonomy" id="2976475"/>
    <lineage>
        <taxon>Bacteria</taxon>
        <taxon>Pseudomonadati</taxon>
        <taxon>Pseudomonadota</taxon>
        <taxon>Alphaproteobacteria</taxon>
        <taxon>Sphingomonadales</taxon>
        <taxon>Erythrobacteraceae</taxon>
        <taxon>Tsuneonella</taxon>
    </lineage>
</organism>
<protein>
    <submittedName>
        <fullName evidence="8">Serine/threonine protein kinase</fullName>
    </submittedName>
</protein>
<evidence type="ECO:0000256" key="2">
    <source>
        <dbReference type="ARBA" id="ARBA00022741"/>
    </source>
</evidence>
<keyword evidence="6" id="KW-0472">Membrane</keyword>
<dbReference type="PROSITE" id="PS50011">
    <property type="entry name" value="PROTEIN_KINASE_DOM"/>
    <property type="match status" value="1"/>
</dbReference>
<reference evidence="8" key="1">
    <citation type="submission" date="2022-09" db="EMBL/GenBank/DDBJ databases">
        <title>The genome sequence of Tsuneonella sp. YG55.</title>
        <authorList>
            <person name="Liu Y."/>
        </authorList>
    </citation>
    <scope>NUCLEOTIDE SEQUENCE</scope>
    <source>
        <strain evidence="8">YG55</strain>
    </source>
</reference>
<feature type="compositionally biased region" description="Low complexity" evidence="5">
    <location>
        <begin position="347"/>
        <end position="356"/>
    </location>
</feature>
<name>A0A9X3AL83_9SPHN</name>
<dbReference type="RefSeq" id="WP_259962294.1">
    <property type="nucleotide sequence ID" value="NZ_JAOAMV010000005.1"/>
</dbReference>
<dbReference type="Gene3D" id="1.10.510.10">
    <property type="entry name" value="Transferase(Phosphotransferase) domain 1"/>
    <property type="match status" value="1"/>
</dbReference>
<feature type="region of interest" description="Disordered" evidence="5">
    <location>
        <begin position="1"/>
        <end position="62"/>
    </location>
</feature>
<dbReference type="GO" id="GO:0005524">
    <property type="term" value="F:ATP binding"/>
    <property type="evidence" value="ECO:0007669"/>
    <property type="project" value="UniProtKB-KW"/>
</dbReference>
<feature type="transmembrane region" description="Helical" evidence="6">
    <location>
        <begin position="370"/>
        <end position="391"/>
    </location>
</feature>
<evidence type="ECO:0000256" key="3">
    <source>
        <dbReference type="ARBA" id="ARBA00022777"/>
    </source>
</evidence>